<dbReference type="InterPro" id="IPR036869">
    <property type="entry name" value="J_dom_sf"/>
</dbReference>
<evidence type="ECO:0000256" key="4">
    <source>
        <dbReference type="ARBA" id="ARBA00045428"/>
    </source>
</evidence>
<dbReference type="GO" id="GO:0036503">
    <property type="term" value="P:ERAD pathway"/>
    <property type="evidence" value="ECO:0007669"/>
    <property type="project" value="TreeGrafter"/>
</dbReference>
<reference evidence="8" key="1">
    <citation type="journal article" date="2023" name="G3 (Bethesda)">
        <title>Whole genome assembly and annotation of the endangered Caribbean coral Acropora cervicornis.</title>
        <authorList>
            <person name="Selwyn J.D."/>
            <person name="Vollmer S.V."/>
        </authorList>
    </citation>
    <scope>NUCLEOTIDE SEQUENCE</scope>
    <source>
        <strain evidence="8">K2</strain>
    </source>
</reference>
<dbReference type="GO" id="GO:0051787">
    <property type="term" value="F:misfolded protein binding"/>
    <property type="evidence" value="ECO:0007669"/>
    <property type="project" value="TreeGrafter"/>
</dbReference>
<feature type="region of interest" description="Disordered" evidence="6">
    <location>
        <begin position="175"/>
        <end position="213"/>
    </location>
</feature>
<keyword evidence="1" id="KW-0143">Chaperone</keyword>
<name>A0AAD9V6S0_ACRCE</name>
<keyword evidence="9" id="KW-1185">Reference proteome</keyword>
<reference evidence="8" key="2">
    <citation type="journal article" date="2023" name="Science">
        <title>Genomic signatures of disease resistance in endangered staghorn corals.</title>
        <authorList>
            <person name="Vollmer S.V."/>
            <person name="Selwyn J.D."/>
            <person name="Despard B.A."/>
            <person name="Roesel C.L."/>
        </authorList>
    </citation>
    <scope>NUCLEOTIDE SEQUENCE</scope>
    <source>
        <strain evidence="8">K2</strain>
    </source>
</reference>
<dbReference type="Pfam" id="PF00226">
    <property type="entry name" value="DnaJ"/>
    <property type="match status" value="1"/>
</dbReference>
<feature type="compositionally biased region" description="Basic and acidic residues" evidence="6">
    <location>
        <begin position="175"/>
        <end position="191"/>
    </location>
</feature>
<gene>
    <name evidence="8" type="ORF">P5673_013065</name>
</gene>
<dbReference type="Proteomes" id="UP001249851">
    <property type="component" value="Unassembled WGS sequence"/>
</dbReference>
<evidence type="ECO:0000256" key="5">
    <source>
        <dbReference type="ARBA" id="ARBA00046365"/>
    </source>
</evidence>
<comment type="function">
    <text evidence="4">Co-chaperone for Hsp70 protein HSPA5/BiP that acts as a key repressor of the ERN1/IRE1-mediated unfolded protein response (UPR). J domain-containing co-chaperones stimulate the ATPase activity of Hsp70 proteins and are required for efficient substrate recognition by Hsp70 proteins. In the unstressed endoplasmic reticulum, interacts with the luminal region of ERN1/IRE1 and selectively recruits HSPA5/BiP: HSPA5/BiP disrupts the dimerization of the active ERN1/IRE1 luminal region, thereby inactivating ERN1/IRE1. Also involved in endoplasmic reticulum-associated degradation (ERAD) of misfolded proteins. Required for survival of B-cell progenitors and normal antibody production.</text>
</comment>
<dbReference type="Gene3D" id="1.10.287.110">
    <property type="entry name" value="DnaJ domain"/>
    <property type="match status" value="1"/>
</dbReference>
<evidence type="ECO:0000256" key="1">
    <source>
        <dbReference type="ARBA" id="ARBA00023186"/>
    </source>
</evidence>
<evidence type="ECO:0000259" key="7">
    <source>
        <dbReference type="PROSITE" id="PS50076"/>
    </source>
</evidence>
<dbReference type="EMBL" id="JARQWQ010000025">
    <property type="protein sequence ID" value="KAK2563373.1"/>
    <property type="molecule type" value="Genomic_DNA"/>
</dbReference>
<sequence length="213" mass="24660">MNSDNLLMLVTVAFGVFASIDLALAKDYYKILGVSRDANDRQIKKAFRKLAMKYHPDKNKQKDAEAKFREIAEAYEVLSDEKKRRHYDQFGSEGMNDNGFKFQQGFQSFDDLFKDFGFGGGHGNGKEWKFSFGGGGFEDFFDDDFDDDDDFGDDFFGGFKFGGFGDFEHDHEPNFHKSRNREDIYNDDHGNRFHSNVQHAEFQQSSKYPRAFN</sequence>
<feature type="compositionally biased region" description="Polar residues" evidence="6">
    <location>
        <begin position="193"/>
        <end position="207"/>
    </location>
</feature>
<dbReference type="InterPro" id="IPR018253">
    <property type="entry name" value="DnaJ_domain_CS"/>
</dbReference>
<proteinExistence type="predicted"/>
<evidence type="ECO:0000313" key="8">
    <source>
        <dbReference type="EMBL" id="KAK2563373.1"/>
    </source>
</evidence>
<dbReference type="GO" id="GO:0051087">
    <property type="term" value="F:protein-folding chaperone binding"/>
    <property type="evidence" value="ECO:0007669"/>
    <property type="project" value="TreeGrafter"/>
</dbReference>
<dbReference type="PANTHER" id="PTHR44360">
    <property type="entry name" value="DNAJ HOMOLOG SUBFAMILY B MEMBER 9"/>
    <property type="match status" value="1"/>
</dbReference>
<dbReference type="InterPro" id="IPR001623">
    <property type="entry name" value="DnaJ_domain"/>
</dbReference>
<comment type="caution">
    <text evidence="8">The sequence shown here is derived from an EMBL/GenBank/DDBJ whole genome shotgun (WGS) entry which is preliminary data.</text>
</comment>
<dbReference type="SMART" id="SM00271">
    <property type="entry name" value="DnaJ"/>
    <property type="match status" value="1"/>
</dbReference>
<dbReference type="PANTHER" id="PTHR44360:SF1">
    <property type="entry name" value="DNAJ HOMOLOG SUBFAMILY B MEMBER 9"/>
    <property type="match status" value="1"/>
</dbReference>
<comment type="subunit">
    <text evidence="5">Interacts with HSPA5/BiP; interaction is direct. Interacts with ERN1/IRE1 (via the luminal region). Interacts with DERL1.</text>
</comment>
<organism evidence="8 9">
    <name type="scientific">Acropora cervicornis</name>
    <name type="common">Staghorn coral</name>
    <dbReference type="NCBI Taxonomy" id="6130"/>
    <lineage>
        <taxon>Eukaryota</taxon>
        <taxon>Metazoa</taxon>
        <taxon>Cnidaria</taxon>
        <taxon>Anthozoa</taxon>
        <taxon>Hexacorallia</taxon>
        <taxon>Scleractinia</taxon>
        <taxon>Astrocoeniina</taxon>
        <taxon>Acroporidae</taxon>
        <taxon>Acropora</taxon>
    </lineage>
</organism>
<dbReference type="CDD" id="cd06257">
    <property type="entry name" value="DnaJ"/>
    <property type="match status" value="1"/>
</dbReference>
<dbReference type="PROSITE" id="PS50076">
    <property type="entry name" value="DNAJ_2"/>
    <property type="match status" value="1"/>
</dbReference>
<dbReference type="GO" id="GO:0005783">
    <property type="term" value="C:endoplasmic reticulum"/>
    <property type="evidence" value="ECO:0007669"/>
    <property type="project" value="TreeGrafter"/>
</dbReference>
<evidence type="ECO:0000313" key="9">
    <source>
        <dbReference type="Proteomes" id="UP001249851"/>
    </source>
</evidence>
<dbReference type="PRINTS" id="PR00625">
    <property type="entry name" value="JDOMAIN"/>
</dbReference>
<accession>A0AAD9V6S0</accession>
<dbReference type="PROSITE" id="PS00636">
    <property type="entry name" value="DNAJ_1"/>
    <property type="match status" value="1"/>
</dbReference>
<evidence type="ECO:0000256" key="6">
    <source>
        <dbReference type="SAM" id="MobiDB-lite"/>
    </source>
</evidence>
<protein>
    <recommendedName>
        <fullName evidence="2">DnaJ homolog subfamily B member 9</fullName>
    </recommendedName>
    <alternativeName>
        <fullName evidence="3">Endoplasmic reticulum DNA J domain-containing protein 4</fullName>
    </alternativeName>
</protein>
<feature type="domain" description="J" evidence="7">
    <location>
        <begin position="27"/>
        <end position="91"/>
    </location>
</feature>
<dbReference type="InterPro" id="IPR051948">
    <property type="entry name" value="Hsp70_co-chaperone_J-domain"/>
</dbReference>
<dbReference type="SUPFAM" id="SSF46565">
    <property type="entry name" value="Chaperone J-domain"/>
    <property type="match status" value="1"/>
</dbReference>
<dbReference type="AlphaFoldDB" id="A0AAD9V6S0"/>
<evidence type="ECO:0000256" key="2">
    <source>
        <dbReference type="ARBA" id="ARBA00040158"/>
    </source>
</evidence>
<evidence type="ECO:0000256" key="3">
    <source>
        <dbReference type="ARBA" id="ARBA00041533"/>
    </source>
</evidence>